<dbReference type="Pfam" id="PF02565">
    <property type="entry name" value="RecO_C"/>
    <property type="match status" value="1"/>
</dbReference>
<comment type="caution">
    <text evidence="9">The sequence shown here is derived from an EMBL/GenBank/DDBJ whole genome shotgun (WGS) entry which is preliminary data.</text>
</comment>
<organism evidence="9 10">
    <name type="scientific">Desmospora profundinema</name>
    <dbReference type="NCBI Taxonomy" id="1571184"/>
    <lineage>
        <taxon>Bacteria</taxon>
        <taxon>Bacillati</taxon>
        <taxon>Bacillota</taxon>
        <taxon>Bacilli</taxon>
        <taxon>Bacillales</taxon>
        <taxon>Thermoactinomycetaceae</taxon>
        <taxon>Desmospora</taxon>
    </lineage>
</organism>
<evidence type="ECO:0000256" key="6">
    <source>
        <dbReference type="ARBA" id="ARBA00033409"/>
    </source>
</evidence>
<dbReference type="InterPro" id="IPR037278">
    <property type="entry name" value="ARFGAP/RecO"/>
</dbReference>
<dbReference type="SUPFAM" id="SSF50249">
    <property type="entry name" value="Nucleic acid-binding proteins"/>
    <property type="match status" value="1"/>
</dbReference>
<evidence type="ECO:0000256" key="4">
    <source>
        <dbReference type="ARBA" id="ARBA00023172"/>
    </source>
</evidence>
<dbReference type="HAMAP" id="MF_00201">
    <property type="entry name" value="RecO"/>
    <property type="match status" value="1"/>
</dbReference>
<protein>
    <recommendedName>
        <fullName evidence="2 7">DNA repair protein RecO</fullName>
    </recommendedName>
    <alternativeName>
        <fullName evidence="6 7">Recombination protein O</fullName>
    </alternativeName>
</protein>
<dbReference type="PANTHER" id="PTHR33991">
    <property type="entry name" value="DNA REPAIR PROTEIN RECO"/>
    <property type="match status" value="1"/>
</dbReference>
<keyword evidence="3 7" id="KW-0227">DNA damage</keyword>
<dbReference type="Pfam" id="PF11967">
    <property type="entry name" value="RecO_N"/>
    <property type="match status" value="1"/>
</dbReference>
<keyword evidence="5 7" id="KW-0234">DNA repair</keyword>
<keyword evidence="4 7" id="KW-0233">DNA recombination</keyword>
<proteinExistence type="inferred from homology"/>
<dbReference type="Gene3D" id="1.20.1440.120">
    <property type="entry name" value="Recombination protein O, C-terminal domain"/>
    <property type="match status" value="1"/>
</dbReference>
<dbReference type="RefSeq" id="WP_309863169.1">
    <property type="nucleotide sequence ID" value="NZ_JAVDQG010000002.1"/>
</dbReference>
<evidence type="ECO:0000256" key="7">
    <source>
        <dbReference type="HAMAP-Rule" id="MF_00201"/>
    </source>
</evidence>
<dbReference type="InterPro" id="IPR012340">
    <property type="entry name" value="NA-bd_OB-fold"/>
</dbReference>
<accession>A0ABU1IKG3</accession>
<dbReference type="Proteomes" id="UP001185012">
    <property type="component" value="Unassembled WGS sequence"/>
</dbReference>
<dbReference type="Gene3D" id="2.40.50.140">
    <property type="entry name" value="Nucleic acid-binding proteins"/>
    <property type="match status" value="1"/>
</dbReference>
<evidence type="ECO:0000256" key="2">
    <source>
        <dbReference type="ARBA" id="ARBA00021310"/>
    </source>
</evidence>
<dbReference type="EMBL" id="JAVDQG010000002">
    <property type="protein sequence ID" value="MDR6225037.1"/>
    <property type="molecule type" value="Genomic_DNA"/>
</dbReference>
<evidence type="ECO:0000256" key="3">
    <source>
        <dbReference type="ARBA" id="ARBA00022763"/>
    </source>
</evidence>
<comment type="similarity">
    <text evidence="1 7">Belongs to the RecO family.</text>
</comment>
<dbReference type="NCBIfam" id="TIGR00613">
    <property type="entry name" value="reco"/>
    <property type="match status" value="1"/>
</dbReference>
<dbReference type="InterPro" id="IPR022572">
    <property type="entry name" value="DNA_rep/recomb_RecO_N"/>
</dbReference>
<comment type="function">
    <text evidence="7">Involved in DNA repair and RecF pathway recombination.</text>
</comment>
<evidence type="ECO:0000259" key="8">
    <source>
        <dbReference type="Pfam" id="PF11967"/>
    </source>
</evidence>
<feature type="domain" description="DNA replication/recombination mediator RecO N-terminal" evidence="8">
    <location>
        <begin position="1"/>
        <end position="77"/>
    </location>
</feature>
<keyword evidence="10" id="KW-1185">Reference proteome</keyword>
<dbReference type="PANTHER" id="PTHR33991:SF1">
    <property type="entry name" value="DNA REPAIR PROTEIN RECO"/>
    <property type="match status" value="1"/>
</dbReference>
<dbReference type="SUPFAM" id="SSF57863">
    <property type="entry name" value="ArfGap/RecO-like zinc finger"/>
    <property type="match status" value="1"/>
</dbReference>
<evidence type="ECO:0000256" key="1">
    <source>
        <dbReference type="ARBA" id="ARBA00007452"/>
    </source>
</evidence>
<evidence type="ECO:0000313" key="9">
    <source>
        <dbReference type="EMBL" id="MDR6225037.1"/>
    </source>
</evidence>
<reference evidence="9 10" key="1">
    <citation type="submission" date="2023-07" db="EMBL/GenBank/DDBJ databases">
        <title>Genomic Encyclopedia of Type Strains, Phase IV (KMG-IV): sequencing the most valuable type-strain genomes for metagenomic binning, comparative biology and taxonomic classification.</title>
        <authorList>
            <person name="Goeker M."/>
        </authorList>
    </citation>
    <scope>NUCLEOTIDE SEQUENCE [LARGE SCALE GENOMIC DNA]</scope>
    <source>
        <strain evidence="9 10">DSM 45903</strain>
    </source>
</reference>
<evidence type="ECO:0000256" key="5">
    <source>
        <dbReference type="ARBA" id="ARBA00023204"/>
    </source>
</evidence>
<gene>
    <name evidence="7" type="primary">recO</name>
    <name evidence="9" type="ORF">JOE21_001028</name>
</gene>
<dbReference type="InterPro" id="IPR042242">
    <property type="entry name" value="RecO_C"/>
</dbReference>
<dbReference type="InterPro" id="IPR003717">
    <property type="entry name" value="RecO"/>
</dbReference>
<sequence>MLVKCEGIVIRARDYGESHQVVTLFTREQGKMAAMARGAKKPKSRLSAATQPFTSGWYLCYTGSGMATLSQAEIQRSRYGLRSDLLLTAVAAYITELLDKLTEERQVQPALFSQLETTLDMLEEGADPDILTHIFELKVLEAGGYRPRLDGCVHCGAVDQPVSFSVASGGFLCLDCVYRDKRAIPITSATARVLKLLQRVSPDRVGQVDLKRETRSQLERITRAFIDEHVGVPLKSRGFLERMKRDWQDEKK</sequence>
<evidence type="ECO:0000313" key="10">
    <source>
        <dbReference type="Proteomes" id="UP001185012"/>
    </source>
</evidence>
<name>A0ABU1IKG3_9BACL</name>